<evidence type="ECO:0000256" key="3">
    <source>
        <dbReference type="SAM" id="MobiDB-lite"/>
    </source>
</evidence>
<dbReference type="Gene3D" id="1.10.840.10">
    <property type="entry name" value="Ras guanine-nucleotide exchange factors catalytic domain"/>
    <property type="match status" value="1"/>
</dbReference>
<reference evidence="5" key="1">
    <citation type="submission" date="2022-07" db="EMBL/GenBank/DDBJ databases">
        <title>Phylogenomic reconstructions and comparative analyses of Kickxellomycotina fungi.</title>
        <authorList>
            <person name="Reynolds N.K."/>
            <person name="Stajich J.E."/>
            <person name="Barry K."/>
            <person name="Grigoriev I.V."/>
            <person name="Crous P."/>
            <person name="Smith M.E."/>
        </authorList>
    </citation>
    <scope>NUCLEOTIDE SEQUENCE</scope>
    <source>
        <strain evidence="5">NBRC 32514</strain>
    </source>
</reference>
<dbReference type="Proteomes" id="UP001149813">
    <property type="component" value="Unassembled WGS sequence"/>
</dbReference>
<feature type="region of interest" description="Disordered" evidence="3">
    <location>
        <begin position="98"/>
        <end position="134"/>
    </location>
</feature>
<evidence type="ECO:0000259" key="4">
    <source>
        <dbReference type="PROSITE" id="PS50009"/>
    </source>
</evidence>
<dbReference type="PANTHER" id="PTHR23113:SF99">
    <property type="entry name" value="RASGEF DOMAIN-CONTAINING PROTEIN"/>
    <property type="match status" value="1"/>
</dbReference>
<dbReference type="PANTHER" id="PTHR23113">
    <property type="entry name" value="GUANINE NUCLEOTIDE EXCHANGE FACTOR"/>
    <property type="match status" value="1"/>
</dbReference>
<dbReference type="InterPro" id="IPR036964">
    <property type="entry name" value="RASGEF_cat_dom_sf"/>
</dbReference>
<feature type="compositionally biased region" description="Low complexity" evidence="3">
    <location>
        <begin position="839"/>
        <end position="848"/>
    </location>
</feature>
<organism evidence="5 6">
    <name type="scientific">Coemansia erecta</name>
    <dbReference type="NCBI Taxonomy" id="147472"/>
    <lineage>
        <taxon>Eukaryota</taxon>
        <taxon>Fungi</taxon>
        <taxon>Fungi incertae sedis</taxon>
        <taxon>Zoopagomycota</taxon>
        <taxon>Kickxellomycotina</taxon>
        <taxon>Kickxellomycetes</taxon>
        <taxon>Kickxellales</taxon>
        <taxon>Kickxellaceae</taxon>
        <taxon>Coemansia</taxon>
    </lineage>
</organism>
<dbReference type="GO" id="GO:0007264">
    <property type="term" value="P:small GTPase-mediated signal transduction"/>
    <property type="evidence" value="ECO:0007669"/>
    <property type="project" value="InterPro"/>
</dbReference>
<dbReference type="EMBL" id="JANBOJ010000147">
    <property type="protein sequence ID" value="KAJ1721825.1"/>
    <property type="molecule type" value="Genomic_DNA"/>
</dbReference>
<comment type="caution">
    <text evidence="5">The sequence shown here is derived from an EMBL/GenBank/DDBJ whole genome shotgun (WGS) entry which is preliminary data.</text>
</comment>
<feature type="compositionally biased region" description="Pro residues" evidence="3">
    <location>
        <begin position="966"/>
        <end position="982"/>
    </location>
</feature>
<dbReference type="InterPro" id="IPR023578">
    <property type="entry name" value="Ras_GEF_dom_sf"/>
</dbReference>
<feature type="compositionally biased region" description="Pro residues" evidence="3">
    <location>
        <begin position="935"/>
        <end position="956"/>
    </location>
</feature>
<sequence length="1021" mass="108518">MAAAVDGARPAAALALALSKADIMHLQDISSRIKIIREPVREIMRSTAASILADQVITATASAEREKQYLRVREQIDSLQAVLSEYLQALPGAGAQTAMAGKAQTKTADGRNPFAETPGRSRSSTQGSQDSMTYRLQRSTSLHATHGQAADAGTGAGVGAPTQYASATLPALPSGFRLSNGSSSSGNSATVAELKPSQKTRAPLPDMLGPQRALDAAMTTRSMTVASSIERAVVSVWRNPQQLGAAMATPVNEMYVRLGRRQVAPLEERVPQIPAREFASVTGAPVSVVDMVNSLMRSSASDNEASLLMRRIETLPPGIVACAIANSTSQLFQQLTKESIAQYASSGQTKAQTPGGARRAAGGAAQPVLRQLSDHANFLTRLMESTIMYPMQASQRARRIEWWTVVACLLRELGDYESLSSLVCVFSSALVGRLRDTWDVVPAACKAAIRFLLERVLKIHPNYSQYREELHLRVRRMQKKRAKQAAAEVHSMAMLAVHGDAAGDEASLDFDSAIAINSPDLASGNDNYVDSALYCKENFDLPPPRALVPIVAVLLKDAVSAEASSAVSPSILGDRAASAHWTAAVDSCANQDLPLSLDYFMLRRIFATELSALPALSTASSSAKSTTPRALSAATNFLRRMPRRQSSGEKGARELSLSQCRVLGAASQAPTIVDLLAHFLYVATGTPCFSCSVGAPLDSLHVSSSGQLAVVVAAQLLFAEPWVPREYLARLCDLREPRMHAPVHSSRSPMSSSSSIASASITSPQQQQQPAASRVSTSSAGSAGETRAERPWLASFKLSDSAESARYAKPKGSKHSSVESAHKTSMDSDSTCVNRPMSPVHQQQQQQQHPPPPVLERSRSGRTSSDAVQDAARRPASAHAPAVRSPRSPGPPGRTMPPPLPQAEMPTWLPVNGKLAKSPALPASKSLPKESLIASPPPSAKAPPPPLPAMPMPRFQPPKDAVKSPQQPPPQKARHMVPPPLPAAEMPGPDALAELPTPRSAQPDGISAEAQMLLNFDAGSS</sequence>
<name>A0A9W8CPX9_9FUNG</name>
<keyword evidence="6" id="KW-1185">Reference proteome</keyword>
<keyword evidence="1 2" id="KW-0344">Guanine-nucleotide releasing factor</keyword>
<feature type="compositionally biased region" description="Basic and acidic residues" evidence="3">
    <location>
        <begin position="816"/>
        <end position="826"/>
    </location>
</feature>
<feature type="region of interest" description="Disordered" evidence="3">
    <location>
        <begin position="346"/>
        <end position="365"/>
    </location>
</feature>
<dbReference type="InterPro" id="IPR008937">
    <property type="entry name" value="Ras-like_GEF"/>
</dbReference>
<feature type="compositionally biased region" description="Low complexity" evidence="3">
    <location>
        <begin position="179"/>
        <end position="188"/>
    </location>
</feature>
<dbReference type="AlphaFoldDB" id="A0A9W8CPX9"/>
<feature type="region of interest" description="Disordered" evidence="3">
    <location>
        <begin position="806"/>
        <end position="1006"/>
    </location>
</feature>
<gene>
    <name evidence="5" type="ORF">LPJ53_003707</name>
</gene>
<feature type="compositionally biased region" description="Polar residues" evidence="3">
    <location>
        <begin position="120"/>
        <end position="134"/>
    </location>
</feature>
<dbReference type="InterPro" id="IPR001895">
    <property type="entry name" value="RASGEF_cat_dom"/>
</dbReference>
<dbReference type="Pfam" id="PF00617">
    <property type="entry name" value="RasGEF"/>
    <property type="match status" value="1"/>
</dbReference>
<feature type="compositionally biased region" description="Low complexity" evidence="3">
    <location>
        <begin position="874"/>
        <end position="887"/>
    </location>
</feature>
<feature type="compositionally biased region" description="Low complexity" evidence="3">
    <location>
        <begin position="355"/>
        <end position="365"/>
    </location>
</feature>
<accession>A0A9W8CPX9</accession>
<dbReference type="SUPFAM" id="SSF48366">
    <property type="entry name" value="Ras GEF"/>
    <property type="match status" value="1"/>
</dbReference>
<feature type="compositionally biased region" description="Low complexity" evidence="3">
    <location>
        <begin position="742"/>
        <end position="776"/>
    </location>
</feature>
<proteinExistence type="predicted"/>
<evidence type="ECO:0000256" key="1">
    <source>
        <dbReference type="ARBA" id="ARBA00022658"/>
    </source>
</evidence>
<dbReference type="OrthoDB" id="546434at2759"/>
<dbReference type="GO" id="GO:0005085">
    <property type="term" value="F:guanyl-nucleotide exchange factor activity"/>
    <property type="evidence" value="ECO:0007669"/>
    <property type="project" value="UniProtKB-KW"/>
</dbReference>
<feature type="compositionally biased region" description="Pro residues" evidence="3">
    <location>
        <begin position="888"/>
        <end position="901"/>
    </location>
</feature>
<feature type="region of interest" description="Disordered" evidence="3">
    <location>
        <begin position="741"/>
        <end position="788"/>
    </location>
</feature>
<feature type="region of interest" description="Disordered" evidence="3">
    <location>
        <begin position="177"/>
        <end position="208"/>
    </location>
</feature>
<protein>
    <recommendedName>
        <fullName evidence="4">Ras-GEF domain-containing protein</fullName>
    </recommendedName>
</protein>
<evidence type="ECO:0000313" key="6">
    <source>
        <dbReference type="Proteomes" id="UP001149813"/>
    </source>
</evidence>
<evidence type="ECO:0000256" key="2">
    <source>
        <dbReference type="PROSITE-ProRule" id="PRU00168"/>
    </source>
</evidence>
<feature type="domain" description="Ras-GEF" evidence="4">
    <location>
        <begin position="327"/>
        <end position="629"/>
    </location>
</feature>
<dbReference type="PROSITE" id="PS50009">
    <property type="entry name" value="RASGEF_CAT"/>
    <property type="match status" value="1"/>
</dbReference>
<evidence type="ECO:0000313" key="5">
    <source>
        <dbReference type="EMBL" id="KAJ1721825.1"/>
    </source>
</evidence>